<proteinExistence type="predicted"/>
<dbReference type="EMBL" id="CP133615">
    <property type="protein sequence ID" value="WMV25325.1"/>
    <property type="molecule type" value="Genomic_DNA"/>
</dbReference>
<feature type="non-terminal residue" evidence="1">
    <location>
        <position position="1"/>
    </location>
</feature>
<dbReference type="Proteomes" id="UP001234989">
    <property type="component" value="Chromosome 4"/>
</dbReference>
<name>A0AAF0QMU4_SOLVR</name>
<evidence type="ECO:0000313" key="1">
    <source>
        <dbReference type="EMBL" id="WMV25325.1"/>
    </source>
</evidence>
<evidence type="ECO:0000313" key="2">
    <source>
        <dbReference type="Proteomes" id="UP001234989"/>
    </source>
</evidence>
<sequence>LVGIVDRISDSPFGYFHRRFAFALNIFKFCNFGRYGTASRNRSATRRLLLSIAD</sequence>
<dbReference type="AlphaFoldDB" id="A0AAF0QMU4"/>
<organism evidence="1 2">
    <name type="scientific">Solanum verrucosum</name>
    <dbReference type="NCBI Taxonomy" id="315347"/>
    <lineage>
        <taxon>Eukaryota</taxon>
        <taxon>Viridiplantae</taxon>
        <taxon>Streptophyta</taxon>
        <taxon>Embryophyta</taxon>
        <taxon>Tracheophyta</taxon>
        <taxon>Spermatophyta</taxon>
        <taxon>Magnoliopsida</taxon>
        <taxon>eudicotyledons</taxon>
        <taxon>Gunneridae</taxon>
        <taxon>Pentapetalae</taxon>
        <taxon>asterids</taxon>
        <taxon>lamiids</taxon>
        <taxon>Solanales</taxon>
        <taxon>Solanaceae</taxon>
        <taxon>Solanoideae</taxon>
        <taxon>Solaneae</taxon>
        <taxon>Solanum</taxon>
    </lineage>
</organism>
<protein>
    <submittedName>
        <fullName evidence="1">Uncharacterized protein</fullName>
    </submittedName>
</protein>
<gene>
    <name evidence="1" type="ORF">MTR67_018710</name>
</gene>
<keyword evidence="2" id="KW-1185">Reference proteome</keyword>
<reference evidence="1" key="1">
    <citation type="submission" date="2023-08" db="EMBL/GenBank/DDBJ databases">
        <title>A de novo genome assembly of Solanum verrucosum Schlechtendal, a Mexican diploid species geographically isolated from the other diploid A-genome species in potato relatives.</title>
        <authorList>
            <person name="Hosaka K."/>
        </authorList>
    </citation>
    <scope>NUCLEOTIDE SEQUENCE</scope>
    <source>
        <tissue evidence="1">Young leaves</tissue>
    </source>
</reference>
<accession>A0AAF0QMU4</accession>